<reference evidence="2 3" key="1">
    <citation type="submission" date="2019-05" db="EMBL/GenBank/DDBJ databases">
        <title>Another draft genome of Portunus trituberculatus and its Hox gene families provides insights of decapod evolution.</title>
        <authorList>
            <person name="Jeong J.-H."/>
            <person name="Song I."/>
            <person name="Kim S."/>
            <person name="Choi T."/>
            <person name="Kim D."/>
            <person name="Ryu S."/>
            <person name="Kim W."/>
        </authorList>
    </citation>
    <scope>NUCLEOTIDE SEQUENCE [LARGE SCALE GENOMIC DNA]</scope>
    <source>
        <tissue evidence="2">Muscle</tissue>
    </source>
</reference>
<dbReference type="EMBL" id="VSRR010007731">
    <property type="protein sequence ID" value="MPC47431.1"/>
    <property type="molecule type" value="Genomic_DNA"/>
</dbReference>
<accession>A0A5B7FJC0</accession>
<evidence type="ECO:0000256" key="1">
    <source>
        <dbReference type="SAM" id="MobiDB-lite"/>
    </source>
</evidence>
<gene>
    <name evidence="2" type="ORF">E2C01_041178</name>
</gene>
<organism evidence="2 3">
    <name type="scientific">Portunus trituberculatus</name>
    <name type="common">Swimming crab</name>
    <name type="synonym">Neptunus trituberculatus</name>
    <dbReference type="NCBI Taxonomy" id="210409"/>
    <lineage>
        <taxon>Eukaryota</taxon>
        <taxon>Metazoa</taxon>
        <taxon>Ecdysozoa</taxon>
        <taxon>Arthropoda</taxon>
        <taxon>Crustacea</taxon>
        <taxon>Multicrustacea</taxon>
        <taxon>Malacostraca</taxon>
        <taxon>Eumalacostraca</taxon>
        <taxon>Eucarida</taxon>
        <taxon>Decapoda</taxon>
        <taxon>Pleocyemata</taxon>
        <taxon>Brachyura</taxon>
        <taxon>Eubrachyura</taxon>
        <taxon>Portunoidea</taxon>
        <taxon>Portunidae</taxon>
        <taxon>Portuninae</taxon>
        <taxon>Portunus</taxon>
    </lineage>
</organism>
<sequence length="97" mass="11060">MEKVPSGLHNQDSDEVLEDPLDTPASYPFKEKEFQVDDFILVAIVIEDGRNEKKVIHYVGKILGIEEDWCLAQNKTNIQKKSNHSFNIVTGGRYLGR</sequence>
<name>A0A5B7FJC0_PORTR</name>
<evidence type="ECO:0000313" key="3">
    <source>
        <dbReference type="Proteomes" id="UP000324222"/>
    </source>
</evidence>
<feature type="region of interest" description="Disordered" evidence="1">
    <location>
        <begin position="1"/>
        <end position="24"/>
    </location>
</feature>
<keyword evidence="3" id="KW-1185">Reference proteome</keyword>
<protein>
    <submittedName>
        <fullName evidence="2">Uncharacterized protein</fullName>
    </submittedName>
</protein>
<dbReference type="AlphaFoldDB" id="A0A5B7FJC0"/>
<dbReference type="Proteomes" id="UP000324222">
    <property type="component" value="Unassembled WGS sequence"/>
</dbReference>
<proteinExistence type="predicted"/>
<comment type="caution">
    <text evidence="2">The sequence shown here is derived from an EMBL/GenBank/DDBJ whole genome shotgun (WGS) entry which is preliminary data.</text>
</comment>
<evidence type="ECO:0000313" key="2">
    <source>
        <dbReference type="EMBL" id="MPC47431.1"/>
    </source>
</evidence>